<evidence type="ECO:0000256" key="3">
    <source>
        <dbReference type="ARBA" id="ARBA00022801"/>
    </source>
</evidence>
<dbReference type="GO" id="GO:0030288">
    <property type="term" value="C:outer membrane-bounded periplasmic space"/>
    <property type="evidence" value="ECO:0007669"/>
    <property type="project" value="TreeGrafter"/>
</dbReference>
<dbReference type="Gene3D" id="3.40.630.40">
    <property type="entry name" value="Zn-dependent exopeptidases"/>
    <property type="match status" value="1"/>
</dbReference>
<dbReference type="PANTHER" id="PTHR30404:SF0">
    <property type="entry name" value="N-ACETYLMURAMOYL-L-ALANINE AMIDASE AMIC"/>
    <property type="match status" value="1"/>
</dbReference>
<dbReference type="SUPFAM" id="SSF53187">
    <property type="entry name" value="Zn-dependent exopeptidases"/>
    <property type="match status" value="1"/>
</dbReference>
<dbReference type="EC" id="3.5.1.28" evidence="2"/>
<comment type="caution">
    <text evidence="5">The sequence shown here is derived from an EMBL/GenBank/DDBJ whole genome shotgun (WGS) entry which is preliminary data.</text>
</comment>
<gene>
    <name evidence="5" type="ORF">NOG11_06825</name>
</gene>
<name>A0A9X2RJZ6_9PROT</name>
<dbReference type="AlphaFoldDB" id="A0A9X2RJZ6"/>
<accession>A0A9X2RJZ6</accession>
<evidence type="ECO:0000256" key="1">
    <source>
        <dbReference type="ARBA" id="ARBA00001561"/>
    </source>
</evidence>
<dbReference type="CDD" id="cd02696">
    <property type="entry name" value="MurNAc-LAA"/>
    <property type="match status" value="1"/>
</dbReference>
<protein>
    <recommendedName>
        <fullName evidence="2">N-acetylmuramoyl-L-alanine amidase</fullName>
        <ecNumber evidence="2">3.5.1.28</ecNumber>
    </recommendedName>
</protein>
<keyword evidence="6" id="KW-1185">Reference proteome</keyword>
<evidence type="ECO:0000256" key="2">
    <source>
        <dbReference type="ARBA" id="ARBA00011901"/>
    </source>
</evidence>
<dbReference type="GO" id="GO:0009253">
    <property type="term" value="P:peptidoglycan catabolic process"/>
    <property type="evidence" value="ECO:0007669"/>
    <property type="project" value="InterPro"/>
</dbReference>
<dbReference type="GO" id="GO:0008745">
    <property type="term" value="F:N-acetylmuramoyl-L-alanine amidase activity"/>
    <property type="evidence" value="ECO:0007669"/>
    <property type="project" value="UniProtKB-EC"/>
</dbReference>
<dbReference type="Pfam" id="PF01520">
    <property type="entry name" value="Amidase_3"/>
    <property type="match status" value="1"/>
</dbReference>
<evidence type="ECO:0000259" key="4">
    <source>
        <dbReference type="SMART" id="SM00646"/>
    </source>
</evidence>
<dbReference type="RefSeq" id="WP_256618963.1">
    <property type="nucleotide sequence ID" value="NZ_JANIBC010000003.1"/>
</dbReference>
<dbReference type="PANTHER" id="PTHR30404">
    <property type="entry name" value="N-ACETYLMURAMOYL-L-ALANINE AMIDASE"/>
    <property type="match status" value="1"/>
</dbReference>
<dbReference type="EMBL" id="JANIBC010000003">
    <property type="protein sequence ID" value="MCQ8185102.1"/>
    <property type="molecule type" value="Genomic_DNA"/>
</dbReference>
<dbReference type="Proteomes" id="UP001142610">
    <property type="component" value="Unassembled WGS sequence"/>
</dbReference>
<dbReference type="InterPro" id="IPR002508">
    <property type="entry name" value="MurNAc-LAA_cat"/>
</dbReference>
<feature type="domain" description="MurNAc-LAA" evidence="4">
    <location>
        <begin position="281"/>
        <end position="432"/>
    </location>
</feature>
<evidence type="ECO:0000313" key="5">
    <source>
        <dbReference type="EMBL" id="MCQ8185102.1"/>
    </source>
</evidence>
<dbReference type="InterPro" id="IPR050695">
    <property type="entry name" value="N-acetylmuramoyl_amidase_3"/>
</dbReference>
<keyword evidence="3" id="KW-0378">Hydrolase</keyword>
<evidence type="ECO:0000313" key="6">
    <source>
        <dbReference type="Proteomes" id="UP001142610"/>
    </source>
</evidence>
<comment type="catalytic activity">
    <reaction evidence="1">
        <text>Hydrolyzes the link between N-acetylmuramoyl residues and L-amino acid residues in certain cell-wall glycopeptides.</text>
        <dbReference type="EC" id="3.5.1.28"/>
    </reaction>
</comment>
<reference evidence="5" key="1">
    <citation type="submission" date="2022-07" db="EMBL/GenBank/DDBJ databases">
        <title>Parvularcula maris sp. nov., an algicidal bacterium isolated from seawater.</title>
        <authorList>
            <person name="Li F."/>
        </authorList>
    </citation>
    <scope>NUCLEOTIDE SEQUENCE</scope>
    <source>
        <strain evidence="5">BGMRC 0090</strain>
    </source>
</reference>
<proteinExistence type="predicted"/>
<organism evidence="5 6">
    <name type="scientific">Parvularcula maris</name>
    <dbReference type="NCBI Taxonomy" id="2965077"/>
    <lineage>
        <taxon>Bacteria</taxon>
        <taxon>Pseudomonadati</taxon>
        <taxon>Pseudomonadota</taxon>
        <taxon>Alphaproteobacteria</taxon>
        <taxon>Parvularculales</taxon>
        <taxon>Parvularculaceae</taxon>
        <taxon>Parvularcula</taxon>
    </lineage>
</organism>
<sequence>MRRFVVLPPVLLVLLLGFFALADDDKGLVAVSNIRMGVDDKGQTRLVLDLDRRPDFLVVPDDTKGVQLVVGLEGGVFAMDGGSGFKTGTGLVRRADFAPGQLRITLEEFALPSRSFVLPPAGDIDHFRLVIDLDKAAGETFTKAAADARALAEPEEVEEPAAAEVRAEAPAEPVQTASVRRILPPSLKPARTVRDDRRSDFPSLAELPAPREVLPAKTRPLIVLDPGHGGHDAGAVGQKGSLEDTVTLAFSQDLAKVLRRRGYDVLLTRNDDTYVKHDERIGFARTKGADLFMSIHADSHEDHSLRGASVYTLSARRSEKLENDIRREGNFVLFDVEVSNEDGVGDILLDLAQSATRQNSDRLADSLVKNMRREMPLLKNPKRRGALLVLLSPDVPAVLVELAFLSNSRDEANLTSPAWRGRSVAAIADGVDAYFLETGVEQRLAGGGGSGL</sequence>
<dbReference type="SMART" id="SM00646">
    <property type="entry name" value="Ami_3"/>
    <property type="match status" value="1"/>
</dbReference>